<dbReference type="SMART" id="SM00355">
    <property type="entry name" value="ZnF_C2H2"/>
    <property type="match status" value="5"/>
</dbReference>
<dbReference type="InterPro" id="IPR013087">
    <property type="entry name" value="Znf_C2H2_type"/>
</dbReference>
<dbReference type="InterPro" id="IPR024934">
    <property type="entry name" value="Rubredoxin-like_dom"/>
</dbReference>
<dbReference type="InterPro" id="IPR006612">
    <property type="entry name" value="THAP_Znf"/>
</dbReference>
<dbReference type="PROSITE" id="PS50157">
    <property type="entry name" value="ZINC_FINGER_C2H2_2"/>
    <property type="match status" value="3"/>
</dbReference>
<evidence type="ECO:0000259" key="11">
    <source>
        <dbReference type="PROSITE" id="PS50950"/>
    </source>
</evidence>
<dbReference type="PANTHER" id="PTHR24379:SF121">
    <property type="entry name" value="C2H2-TYPE DOMAIN-CONTAINING PROTEIN"/>
    <property type="match status" value="1"/>
</dbReference>
<feature type="domain" description="C2H2-type" evidence="9">
    <location>
        <begin position="324"/>
        <end position="351"/>
    </location>
</feature>
<dbReference type="SMART" id="SM00692">
    <property type="entry name" value="DM3"/>
    <property type="match status" value="1"/>
</dbReference>
<dbReference type="InterPro" id="IPR038441">
    <property type="entry name" value="THAP_Znf_sf"/>
</dbReference>
<feature type="domain" description="C2H2-type" evidence="9">
    <location>
        <begin position="351"/>
        <end position="374"/>
    </location>
</feature>
<dbReference type="Pfam" id="PF05485">
    <property type="entry name" value="THAP"/>
    <property type="match status" value="1"/>
</dbReference>
<dbReference type="EMBL" id="HBUE01123631">
    <property type="protein sequence ID" value="CAG6493464.1"/>
    <property type="molecule type" value="Transcribed_RNA"/>
</dbReference>
<dbReference type="AlphaFoldDB" id="A0A8D8CES7"/>
<evidence type="ECO:0000259" key="10">
    <source>
        <dbReference type="PROSITE" id="PS50903"/>
    </source>
</evidence>
<evidence type="ECO:0000313" key="12">
    <source>
        <dbReference type="EMBL" id="CAG6493464.1"/>
    </source>
</evidence>
<dbReference type="PANTHER" id="PTHR24379">
    <property type="entry name" value="KRAB AND ZINC FINGER DOMAIN-CONTAINING"/>
    <property type="match status" value="1"/>
</dbReference>
<feature type="domain" description="C2H2-type" evidence="9">
    <location>
        <begin position="276"/>
        <end position="303"/>
    </location>
</feature>
<reference evidence="12" key="1">
    <citation type="submission" date="2021-05" db="EMBL/GenBank/DDBJ databases">
        <authorList>
            <person name="Alioto T."/>
            <person name="Alioto T."/>
            <person name="Gomez Garrido J."/>
        </authorList>
    </citation>
    <scope>NUCLEOTIDE SEQUENCE</scope>
</reference>
<dbReference type="GO" id="GO:0008270">
    <property type="term" value="F:zinc ion binding"/>
    <property type="evidence" value="ECO:0007669"/>
    <property type="project" value="UniProtKB-KW"/>
</dbReference>
<evidence type="ECO:0000256" key="8">
    <source>
        <dbReference type="SAM" id="MobiDB-lite"/>
    </source>
</evidence>
<evidence type="ECO:0000256" key="2">
    <source>
        <dbReference type="ARBA" id="ARBA00022737"/>
    </source>
</evidence>
<dbReference type="InterPro" id="IPR036236">
    <property type="entry name" value="Znf_C2H2_sf"/>
</dbReference>
<dbReference type="PROSITE" id="PS00028">
    <property type="entry name" value="ZINC_FINGER_C2H2_1"/>
    <property type="match status" value="4"/>
</dbReference>
<keyword evidence="1" id="KW-0479">Metal-binding</keyword>
<proteinExistence type="predicted"/>
<keyword evidence="4" id="KW-0862">Zinc</keyword>
<evidence type="ECO:0000256" key="6">
    <source>
        <dbReference type="PROSITE-ProRule" id="PRU00042"/>
    </source>
</evidence>
<dbReference type="GO" id="GO:0003677">
    <property type="term" value="F:DNA binding"/>
    <property type="evidence" value="ECO:0007669"/>
    <property type="project" value="UniProtKB-UniRule"/>
</dbReference>
<evidence type="ECO:0000256" key="7">
    <source>
        <dbReference type="PROSITE-ProRule" id="PRU00309"/>
    </source>
</evidence>
<dbReference type="Gene3D" id="3.30.160.60">
    <property type="entry name" value="Classic Zinc Finger"/>
    <property type="match status" value="2"/>
</dbReference>
<dbReference type="GO" id="GO:0005506">
    <property type="term" value="F:iron ion binding"/>
    <property type="evidence" value="ECO:0007669"/>
    <property type="project" value="InterPro"/>
</dbReference>
<dbReference type="Gene3D" id="6.20.210.20">
    <property type="entry name" value="THAP domain"/>
    <property type="match status" value="1"/>
</dbReference>
<dbReference type="PROSITE" id="PS50950">
    <property type="entry name" value="ZF_THAP"/>
    <property type="match status" value="1"/>
</dbReference>
<feature type="region of interest" description="Disordered" evidence="8">
    <location>
        <begin position="76"/>
        <end position="101"/>
    </location>
</feature>
<dbReference type="SUPFAM" id="SSF57716">
    <property type="entry name" value="Glucocorticoid receptor-like (DNA-binding domain)"/>
    <property type="match status" value="1"/>
</dbReference>
<keyword evidence="5 7" id="KW-0238">DNA-binding</keyword>
<name>A0A8D8CES7_CULPI</name>
<evidence type="ECO:0000256" key="1">
    <source>
        <dbReference type="ARBA" id="ARBA00022723"/>
    </source>
</evidence>
<dbReference type="SUPFAM" id="SSF57667">
    <property type="entry name" value="beta-beta-alpha zinc fingers"/>
    <property type="match status" value="1"/>
</dbReference>
<evidence type="ECO:0000259" key="9">
    <source>
        <dbReference type="PROSITE" id="PS50157"/>
    </source>
</evidence>
<organism evidence="12">
    <name type="scientific">Culex pipiens</name>
    <name type="common">House mosquito</name>
    <dbReference type="NCBI Taxonomy" id="7175"/>
    <lineage>
        <taxon>Eukaryota</taxon>
        <taxon>Metazoa</taxon>
        <taxon>Ecdysozoa</taxon>
        <taxon>Arthropoda</taxon>
        <taxon>Hexapoda</taxon>
        <taxon>Insecta</taxon>
        <taxon>Pterygota</taxon>
        <taxon>Neoptera</taxon>
        <taxon>Endopterygota</taxon>
        <taxon>Diptera</taxon>
        <taxon>Nematocera</taxon>
        <taxon>Culicoidea</taxon>
        <taxon>Culicidae</taxon>
        <taxon>Culicinae</taxon>
        <taxon>Culicini</taxon>
        <taxon>Culex</taxon>
        <taxon>Culex</taxon>
    </lineage>
</organism>
<dbReference type="SMART" id="SM00980">
    <property type="entry name" value="THAP"/>
    <property type="match status" value="1"/>
</dbReference>
<evidence type="ECO:0000256" key="5">
    <source>
        <dbReference type="ARBA" id="ARBA00023125"/>
    </source>
</evidence>
<evidence type="ECO:0000256" key="3">
    <source>
        <dbReference type="ARBA" id="ARBA00022771"/>
    </source>
</evidence>
<keyword evidence="3 6" id="KW-0863">Zinc-finger</keyword>
<feature type="domain" description="THAP-type" evidence="11">
    <location>
        <begin position="1"/>
        <end position="80"/>
    </location>
</feature>
<evidence type="ECO:0000256" key="4">
    <source>
        <dbReference type="ARBA" id="ARBA00022833"/>
    </source>
</evidence>
<accession>A0A8D8CES7</accession>
<dbReference type="PROSITE" id="PS50903">
    <property type="entry name" value="RUBREDOXIN_LIKE"/>
    <property type="match status" value="1"/>
</dbReference>
<keyword evidence="2" id="KW-0677">Repeat</keyword>
<feature type="domain" description="Rubredoxin-like" evidence="10">
    <location>
        <begin position="321"/>
        <end position="369"/>
    </location>
</feature>
<sequence>MSVCCVCKKRKSSSSTATFHVFPRDRNQSKKWCKAVGLNGPPTPSARVCSEHFTEQDYTKGCDGVSKGKLLLPTAVPSQNLESRTEDNNAPPAKVPRPTPTISPKIQELEEILQQNADPPSINFSHDPDALTITIRYQPIPQPSDSRAKRVCTRCNAILRVIDYGTHAKSCVGGKLKPFQCGTCQSCYETIKELRLHKCEPHPEPDDKAERREQLELLTQAITGRGYDSDSDEMDVVGEEEVQPNKRCVECDRLIPVSRMQVHFRKFHGDCANAPFRCRLCDSQFGFCVDLSKHLRSHTAKQLRSLRNRKPDGIPFDSDGKTCYECYLCGNVFGTEESVRVHQGTHLGDNIRCPVCGRNCESKSDFLKHLASHQ</sequence>
<protein>
    <submittedName>
        <fullName evidence="12">Zinc finger protein 25</fullName>
    </submittedName>
</protein>